<dbReference type="InterPro" id="IPR036388">
    <property type="entry name" value="WH-like_DNA-bd_sf"/>
</dbReference>
<proteinExistence type="predicted"/>
<dbReference type="NCBIfam" id="TIGR00281">
    <property type="entry name" value="SMC-Scp complex subunit ScpB"/>
    <property type="match status" value="1"/>
</dbReference>
<evidence type="ECO:0000256" key="2">
    <source>
        <dbReference type="ARBA" id="ARBA00022618"/>
    </source>
</evidence>
<comment type="caution">
    <text evidence="6">The sequence shown here is derived from an EMBL/GenBank/DDBJ whole genome shotgun (WGS) entry which is preliminary data.</text>
</comment>
<evidence type="ECO:0000256" key="1">
    <source>
        <dbReference type="ARBA" id="ARBA00022490"/>
    </source>
</evidence>
<dbReference type="Gene3D" id="1.10.10.10">
    <property type="entry name" value="Winged helix-like DNA-binding domain superfamily/Winged helix DNA-binding domain"/>
    <property type="match status" value="2"/>
</dbReference>
<reference evidence="6" key="1">
    <citation type="submission" date="2020-03" db="EMBL/GenBank/DDBJ databases">
        <title>Genome of Pelagibius litoralis DSM 21314T.</title>
        <authorList>
            <person name="Wang G."/>
        </authorList>
    </citation>
    <scope>NUCLEOTIDE SEQUENCE</scope>
    <source>
        <strain evidence="6">DSM 21314</strain>
    </source>
</reference>
<keyword evidence="3" id="KW-0159">Chromosome partition</keyword>
<gene>
    <name evidence="6" type="primary">scpB</name>
    <name evidence="6" type="ORF">HBA54_02945</name>
</gene>
<dbReference type="GO" id="GO:0051304">
    <property type="term" value="P:chromosome separation"/>
    <property type="evidence" value="ECO:0007669"/>
    <property type="project" value="InterPro"/>
</dbReference>
<keyword evidence="4" id="KW-0131">Cell cycle</keyword>
<dbReference type="AlphaFoldDB" id="A0A967C343"/>
<dbReference type="InterPro" id="IPR005234">
    <property type="entry name" value="ScpB_csome_segregation"/>
</dbReference>
<evidence type="ECO:0000313" key="6">
    <source>
        <dbReference type="EMBL" id="NIA67539.1"/>
    </source>
</evidence>
<dbReference type="Proteomes" id="UP000761264">
    <property type="component" value="Unassembled WGS sequence"/>
</dbReference>
<keyword evidence="1" id="KW-0963">Cytoplasm</keyword>
<dbReference type="PANTHER" id="PTHR34298">
    <property type="entry name" value="SEGREGATION AND CONDENSATION PROTEIN B"/>
    <property type="match status" value="1"/>
</dbReference>
<sequence length="352" mass="38438">MTADFDNLRLIEALLFASAEPLAPAQLARFLPEDTALEPILTDLENLYANRGVNLVKRGERWAFRTASDLAPRMELENKVVRKLSRVALETLAVIAYHQPITRGEIEEIRGVALSKGTLDALLEIGWIRPKGRRKTPGRPVTWGTNEAFLDHFGLESLDALPGVEELKAAGLLDSRPAVTALGDRGLLPGVGEVAQEEIDEDESEEDDGGEAARGDLVDETLDPAFGENLLPHEVDLSATPQLEEVEAGAEDQSAVAEEEPAEAEGDNFEADDREADDPETDERHDDDIDAQDIEDAVAEADDAEPDDVEEDDLDDDDIEDADADDVEAQDVDEDHVEAHEADDEEPQRGHG</sequence>
<protein>
    <submittedName>
        <fullName evidence="6">SMC-Scp complex subunit ScpB</fullName>
    </submittedName>
</protein>
<feature type="region of interest" description="Disordered" evidence="5">
    <location>
        <begin position="233"/>
        <end position="352"/>
    </location>
</feature>
<dbReference type="PANTHER" id="PTHR34298:SF2">
    <property type="entry name" value="SEGREGATION AND CONDENSATION PROTEIN B"/>
    <property type="match status" value="1"/>
</dbReference>
<evidence type="ECO:0000313" key="7">
    <source>
        <dbReference type="Proteomes" id="UP000761264"/>
    </source>
</evidence>
<dbReference type="SUPFAM" id="SSF46785">
    <property type="entry name" value="Winged helix' DNA-binding domain"/>
    <property type="match status" value="2"/>
</dbReference>
<dbReference type="GO" id="GO:0051301">
    <property type="term" value="P:cell division"/>
    <property type="evidence" value="ECO:0007669"/>
    <property type="project" value="UniProtKB-KW"/>
</dbReference>
<evidence type="ECO:0000256" key="3">
    <source>
        <dbReference type="ARBA" id="ARBA00022829"/>
    </source>
</evidence>
<dbReference type="EMBL" id="JAAQPH010000002">
    <property type="protein sequence ID" value="NIA67539.1"/>
    <property type="molecule type" value="Genomic_DNA"/>
</dbReference>
<feature type="compositionally biased region" description="Acidic residues" evidence="5">
    <location>
        <begin position="288"/>
        <end position="346"/>
    </location>
</feature>
<organism evidence="6 7">
    <name type="scientific">Pelagibius litoralis</name>
    <dbReference type="NCBI Taxonomy" id="374515"/>
    <lineage>
        <taxon>Bacteria</taxon>
        <taxon>Pseudomonadati</taxon>
        <taxon>Pseudomonadota</taxon>
        <taxon>Alphaproteobacteria</taxon>
        <taxon>Rhodospirillales</taxon>
        <taxon>Rhodovibrionaceae</taxon>
        <taxon>Pelagibius</taxon>
    </lineage>
</organism>
<keyword evidence="7" id="KW-1185">Reference proteome</keyword>
<name>A0A967C343_9PROT</name>
<dbReference type="InterPro" id="IPR036390">
    <property type="entry name" value="WH_DNA-bd_sf"/>
</dbReference>
<evidence type="ECO:0000256" key="4">
    <source>
        <dbReference type="ARBA" id="ARBA00023306"/>
    </source>
</evidence>
<accession>A0A967C343</accession>
<evidence type="ECO:0000256" key="5">
    <source>
        <dbReference type="SAM" id="MobiDB-lite"/>
    </source>
</evidence>
<feature type="compositionally biased region" description="Acidic residues" evidence="5">
    <location>
        <begin position="257"/>
        <end position="281"/>
    </location>
</feature>
<keyword evidence="2" id="KW-0132">Cell division</keyword>
<dbReference type="Pfam" id="PF04079">
    <property type="entry name" value="SMC_ScpB"/>
    <property type="match status" value="1"/>
</dbReference>